<evidence type="ECO:0000256" key="2">
    <source>
        <dbReference type="SAM" id="Phobius"/>
    </source>
</evidence>
<dbReference type="PANTHER" id="PTHR18945">
    <property type="entry name" value="NEUROTRANSMITTER GATED ION CHANNEL"/>
    <property type="match status" value="1"/>
</dbReference>
<feature type="transmembrane region" description="Helical" evidence="2">
    <location>
        <begin position="118"/>
        <end position="137"/>
    </location>
</feature>
<organism evidence="3 4">
    <name type="scientific">Triparma laevis f. inornata</name>
    <dbReference type="NCBI Taxonomy" id="1714386"/>
    <lineage>
        <taxon>Eukaryota</taxon>
        <taxon>Sar</taxon>
        <taxon>Stramenopiles</taxon>
        <taxon>Ochrophyta</taxon>
        <taxon>Bolidophyceae</taxon>
        <taxon>Parmales</taxon>
        <taxon>Triparmaceae</taxon>
        <taxon>Triparma</taxon>
    </lineage>
</organism>
<dbReference type="AlphaFoldDB" id="A0A9W7EFR6"/>
<dbReference type="InterPro" id="IPR006201">
    <property type="entry name" value="Neur_channel"/>
</dbReference>
<dbReference type="GO" id="GO:0016020">
    <property type="term" value="C:membrane"/>
    <property type="evidence" value="ECO:0007669"/>
    <property type="project" value="InterPro"/>
</dbReference>
<keyword evidence="2" id="KW-1133">Transmembrane helix</keyword>
<dbReference type="GO" id="GO:0004888">
    <property type="term" value="F:transmembrane signaling receptor activity"/>
    <property type="evidence" value="ECO:0007669"/>
    <property type="project" value="InterPro"/>
</dbReference>
<feature type="transmembrane region" description="Helical" evidence="2">
    <location>
        <begin position="149"/>
        <end position="171"/>
    </location>
</feature>
<evidence type="ECO:0000313" key="3">
    <source>
        <dbReference type="EMBL" id="GMH76355.1"/>
    </source>
</evidence>
<evidence type="ECO:0000313" key="4">
    <source>
        <dbReference type="Proteomes" id="UP001162640"/>
    </source>
</evidence>
<evidence type="ECO:0008006" key="5">
    <source>
        <dbReference type="Google" id="ProtNLM"/>
    </source>
</evidence>
<keyword evidence="2" id="KW-0812">Transmembrane</keyword>
<feature type="transmembrane region" description="Helical" evidence="2">
    <location>
        <begin position="84"/>
        <end position="106"/>
    </location>
</feature>
<protein>
    <recommendedName>
        <fullName evidence="5">Neurotransmitter-gated ion-channel transmembrane domain-containing protein</fullName>
    </recommendedName>
</protein>
<dbReference type="Proteomes" id="UP001162640">
    <property type="component" value="Unassembled WGS sequence"/>
</dbReference>
<comment type="caution">
    <text evidence="3">The sequence shown here is derived from an EMBL/GenBank/DDBJ whole genome shotgun (WGS) entry which is preliminary data.</text>
</comment>
<keyword evidence="2" id="KW-0472">Membrane</keyword>
<reference evidence="4" key="1">
    <citation type="journal article" date="2023" name="Commun. Biol.">
        <title>Genome analysis of Parmales, the sister group of diatoms, reveals the evolutionary specialization of diatoms from phago-mixotrophs to photoautotrophs.</title>
        <authorList>
            <person name="Ban H."/>
            <person name="Sato S."/>
            <person name="Yoshikawa S."/>
            <person name="Yamada K."/>
            <person name="Nakamura Y."/>
            <person name="Ichinomiya M."/>
            <person name="Sato N."/>
            <person name="Blanc-Mathieu R."/>
            <person name="Endo H."/>
            <person name="Kuwata A."/>
            <person name="Ogata H."/>
        </authorList>
    </citation>
    <scope>NUCLEOTIDE SEQUENCE [LARGE SCALE GENOMIC DNA]</scope>
</reference>
<evidence type="ECO:0000256" key="1">
    <source>
        <dbReference type="SAM" id="MobiDB-lite"/>
    </source>
</evidence>
<dbReference type="InterPro" id="IPR038050">
    <property type="entry name" value="Neuro_actylchol_rec"/>
</dbReference>
<dbReference type="SUPFAM" id="SSF90112">
    <property type="entry name" value="Neurotransmitter-gated ion-channel transmembrane pore"/>
    <property type="match status" value="1"/>
</dbReference>
<name>A0A9W7EFR6_9STRA</name>
<accession>A0A9W7EFR6</accession>
<proteinExistence type="predicted"/>
<dbReference type="Gene3D" id="1.20.58.390">
    <property type="entry name" value="Neurotransmitter-gated ion-channel transmembrane domain"/>
    <property type="match status" value="1"/>
</dbReference>
<sequence length="258" mass="29346">MFPLDSDSISISVGPKDETVDKCILKIDPKKHGFENVQGDRIKKSNVAEWTVDVPDVRLGLSGPTGSGNYYSNIEFCIMVHRNFLYYVWKVLAIVYLLILSLFVIFVMDPVEEFGDRISIVLTLFLAVCFFVCCEALPKVPYLTLLDKLMLLAFCFIFLGGLETVIARFHSFKVDEISLWLFPTVYFSINLYYLGKGLRYRFLLINDKDSEAYKAQTNMESTMKHVKENETSSSSTSLGSKVDEDEIEVSSIELKNIS</sequence>
<dbReference type="InterPro" id="IPR036719">
    <property type="entry name" value="Neuro-gated_channel_TM_sf"/>
</dbReference>
<dbReference type="GO" id="GO:0005216">
    <property type="term" value="F:monoatomic ion channel activity"/>
    <property type="evidence" value="ECO:0007669"/>
    <property type="project" value="InterPro"/>
</dbReference>
<dbReference type="EMBL" id="BLQM01000219">
    <property type="protein sequence ID" value="GMH76355.1"/>
    <property type="molecule type" value="Genomic_DNA"/>
</dbReference>
<feature type="region of interest" description="Disordered" evidence="1">
    <location>
        <begin position="222"/>
        <end position="246"/>
    </location>
</feature>
<feature type="transmembrane region" description="Helical" evidence="2">
    <location>
        <begin position="177"/>
        <end position="195"/>
    </location>
</feature>
<gene>
    <name evidence="3" type="ORF">TL16_g07053</name>
</gene>